<evidence type="ECO:0000313" key="1">
    <source>
        <dbReference type="EMBL" id="EPE07325.1"/>
    </source>
</evidence>
<reference evidence="1 2" key="1">
    <citation type="journal article" date="2013" name="BMC Genomics">
        <title>The genome and transcriptome of the pine saprophyte Ophiostoma piceae, and a comparison with the bark beetle-associated pine pathogen Grosmannia clavigera.</title>
        <authorList>
            <person name="Haridas S."/>
            <person name="Wang Y."/>
            <person name="Lim L."/>
            <person name="Massoumi Alamouti S."/>
            <person name="Jackman S."/>
            <person name="Docking R."/>
            <person name="Robertson G."/>
            <person name="Birol I."/>
            <person name="Bohlmann J."/>
            <person name="Breuil C."/>
        </authorList>
    </citation>
    <scope>NUCLEOTIDE SEQUENCE [LARGE SCALE GENOMIC DNA]</scope>
    <source>
        <strain evidence="1 2">UAMH 11346</strain>
    </source>
</reference>
<protein>
    <submittedName>
        <fullName evidence="1">Uncharacterized protein</fullName>
    </submittedName>
</protein>
<keyword evidence="2" id="KW-1185">Reference proteome</keyword>
<name>S3D237_OPHP1</name>
<sequence length="150" mass="16169">MIYILLLSAREDVKRKTQRMHLAKTGVPVSEITCRHAACGHARRRSATAPAQCGHTLLCIRHPTHPHPEHLCPCLPLAVGFGQAVPESAEDHSLTVPPPRQPVISLLRLSFVCRRPSSVASSVGLGLDKPAIPGHAIRYCSAWPGSDTPA</sequence>
<dbReference type="VEuPathDB" id="FungiDB:F503_07976"/>
<dbReference type="HOGENOM" id="CLU_1741115_0_0_1"/>
<dbReference type="AlphaFoldDB" id="S3D237"/>
<proteinExistence type="predicted"/>
<dbReference type="EMBL" id="KE148151">
    <property type="protein sequence ID" value="EPE07325.1"/>
    <property type="molecule type" value="Genomic_DNA"/>
</dbReference>
<organism evidence="1 2">
    <name type="scientific">Ophiostoma piceae (strain UAMH 11346)</name>
    <name type="common">Sap stain fungus</name>
    <dbReference type="NCBI Taxonomy" id="1262450"/>
    <lineage>
        <taxon>Eukaryota</taxon>
        <taxon>Fungi</taxon>
        <taxon>Dikarya</taxon>
        <taxon>Ascomycota</taxon>
        <taxon>Pezizomycotina</taxon>
        <taxon>Sordariomycetes</taxon>
        <taxon>Sordariomycetidae</taxon>
        <taxon>Ophiostomatales</taxon>
        <taxon>Ophiostomataceae</taxon>
        <taxon>Ophiostoma</taxon>
    </lineage>
</organism>
<gene>
    <name evidence="1" type="ORF">F503_07976</name>
</gene>
<dbReference type="Proteomes" id="UP000016923">
    <property type="component" value="Unassembled WGS sequence"/>
</dbReference>
<evidence type="ECO:0000313" key="2">
    <source>
        <dbReference type="Proteomes" id="UP000016923"/>
    </source>
</evidence>
<accession>S3D237</accession>